<dbReference type="Proteomes" id="UP000789702">
    <property type="component" value="Unassembled WGS sequence"/>
</dbReference>
<comment type="caution">
    <text evidence="1">The sequence shown here is derived from an EMBL/GenBank/DDBJ whole genome shotgun (WGS) entry which is preliminary data.</text>
</comment>
<feature type="non-terminal residue" evidence="1">
    <location>
        <position position="125"/>
    </location>
</feature>
<keyword evidence="2" id="KW-1185">Reference proteome</keyword>
<protein>
    <submittedName>
        <fullName evidence="1">9564_t:CDS:1</fullName>
    </submittedName>
</protein>
<accession>A0ACA9PHF6</accession>
<sequence length="125" mass="14012">TQTDQYAAFNVLTSAWRHVDEHIDDKIKTPLSLSPTDTMHLVGFRAMANNINKLACLTLLREPEDSDPVISTAVDYINSVCFMYLDNDLFVHSLYNGSIGIIIKLINKDTINIVFPAPLRMITAT</sequence>
<feature type="non-terminal residue" evidence="1">
    <location>
        <position position="1"/>
    </location>
</feature>
<dbReference type="EMBL" id="CAJVPU010029048">
    <property type="protein sequence ID" value="CAG8709439.1"/>
    <property type="molecule type" value="Genomic_DNA"/>
</dbReference>
<evidence type="ECO:0000313" key="2">
    <source>
        <dbReference type="Proteomes" id="UP000789702"/>
    </source>
</evidence>
<evidence type="ECO:0000313" key="1">
    <source>
        <dbReference type="EMBL" id="CAG8709439.1"/>
    </source>
</evidence>
<name>A0ACA9PHF6_9GLOM</name>
<reference evidence="1" key="1">
    <citation type="submission" date="2021-06" db="EMBL/GenBank/DDBJ databases">
        <authorList>
            <person name="Kallberg Y."/>
            <person name="Tangrot J."/>
            <person name="Rosling A."/>
        </authorList>
    </citation>
    <scope>NUCLEOTIDE SEQUENCE</scope>
    <source>
        <strain evidence="1">IL203A</strain>
    </source>
</reference>
<proteinExistence type="predicted"/>
<organism evidence="1 2">
    <name type="scientific">Dentiscutata heterogama</name>
    <dbReference type="NCBI Taxonomy" id="1316150"/>
    <lineage>
        <taxon>Eukaryota</taxon>
        <taxon>Fungi</taxon>
        <taxon>Fungi incertae sedis</taxon>
        <taxon>Mucoromycota</taxon>
        <taxon>Glomeromycotina</taxon>
        <taxon>Glomeromycetes</taxon>
        <taxon>Diversisporales</taxon>
        <taxon>Gigasporaceae</taxon>
        <taxon>Dentiscutata</taxon>
    </lineage>
</organism>
<gene>
    <name evidence="1" type="ORF">DHETER_LOCUS12179</name>
</gene>